<dbReference type="SUPFAM" id="SSF56349">
    <property type="entry name" value="DNA breaking-rejoining enzymes"/>
    <property type="match status" value="1"/>
</dbReference>
<evidence type="ECO:0000313" key="2">
    <source>
        <dbReference type="EMBL" id="KRS14321.1"/>
    </source>
</evidence>
<dbReference type="AlphaFoldDB" id="A0A0T5NZM6"/>
<dbReference type="InterPro" id="IPR011010">
    <property type="entry name" value="DNA_brk_join_enz"/>
</dbReference>
<evidence type="ECO:0000256" key="1">
    <source>
        <dbReference type="ARBA" id="ARBA00023172"/>
    </source>
</evidence>
<dbReference type="InterPro" id="IPR013762">
    <property type="entry name" value="Integrase-like_cat_sf"/>
</dbReference>
<accession>A0A0T5NZM6</accession>
<proteinExistence type="predicted"/>
<reference evidence="2 3" key="1">
    <citation type="submission" date="2015-04" db="EMBL/GenBank/DDBJ databases">
        <title>The draft genome sequence of Roseovarius sp.R12b.</title>
        <authorList>
            <person name="Li G."/>
            <person name="Lai Q."/>
            <person name="Shao Z."/>
            <person name="Yan P."/>
        </authorList>
    </citation>
    <scope>NUCLEOTIDE SEQUENCE [LARGE SCALE GENOMIC DNA]</scope>
    <source>
        <strain evidence="2 3">R12B</strain>
    </source>
</reference>
<dbReference type="Proteomes" id="UP000051295">
    <property type="component" value="Unassembled WGS sequence"/>
</dbReference>
<keyword evidence="3" id="KW-1185">Reference proteome</keyword>
<dbReference type="Gene3D" id="1.10.443.10">
    <property type="entry name" value="Intergrase catalytic core"/>
    <property type="match status" value="1"/>
</dbReference>
<dbReference type="PATRIC" id="fig|1641875.4.peg.1263"/>
<dbReference type="GO" id="GO:0015074">
    <property type="term" value="P:DNA integration"/>
    <property type="evidence" value="ECO:0007669"/>
    <property type="project" value="InterPro"/>
</dbReference>
<evidence type="ECO:0000313" key="3">
    <source>
        <dbReference type="Proteomes" id="UP000051295"/>
    </source>
</evidence>
<keyword evidence="1" id="KW-0233">DNA recombination</keyword>
<protein>
    <recommendedName>
        <fullName evidence="4">Tyr recombinase domain-containing protein</fullName>
    </recommendedName>
</protein>
<organism evidence="2 3">
    <name type="scientific">Roseovarius atlanticus</name>
    <dbReference type="NCBI Taxonomy" id="1641875"/>
    <lineage>
        <taxon>Bacteria</taxon>
        <taxon>Pseudomonadati</taxon>
        <taxon>Pseudomonadota</taxon>
        <taxon>Alphaproteobacteria</taxon>
        <taxon>Rhodobacterales</taxon>
        <taxon>Roseobacteraceae</taxon>
        <taxon>Roseovarius</taxon>
    </lineage>
</organism>
<dbReference type="GO" id="GO:0006310">
    <property type="term" value="P:DNA recombination"/>
    <property type="evidence" value="ECO:0007669"/>
    <property type="project" value="UniProtKB-KW"/>
</dbReference>
<sequence>MPILTIRKSLQRAAEKLEIMTEENGRKINQHTLKHTAITLAIQNGMSIEQAADYFSTSPQTISDVYWHHSPSYHDQQVDIMDNLKKRRA</sequence>
<name>A0A0T5NZM6_9RHOB</name>
<dbReference type="STRING" id="1641875.XM53_00890"/>
<dbReference type="GO" id="GO:0003677">
    <property type="term" value="F:DNA binding"/>
    <property type="evidence" value="ECO:0007669"/>
    <property type="project" value="InterPro"/>
</dbReference>
<evidence type="ECO:0008006" key="4">
    <source>
        <dbReference type="Google" id="ProtNLM"/>
    </source>
</evidence>
<dbReference type="EMBL" id="LAXJ01000002">
    <property type="protein sequence ID" value="KRS14321.1"/>
    <property type="molecule type" value="Genomic_DNA"/>
</dbReference>
<gene>
    <name evidence="2" type="ORF">XM53_00890</name>
</gene>
<comment type="caution">
    <text evidence="2">The sequence shown here is derived from an EMBL/GenBank/DDBJ whole genome shotgun (WGS) entry which is preliminary data.</text>
</comment>